<evidence type="ECO:0000256" key="6">
    <source>
        <dbReference type="ARBA" id="ARBA00022781"/>
    </source>
</evidence>
<dbReference type="GO" id="GO:0005886">
    <property type="term" value="C:plasma membrane"/>
    <property type="evidence" value="ECO:0007669"/>
    <property type="project" value="UniProtKB-SubCell"/>
</dbReference>
<evidence type="ECO:0000256" key="3">
    <source>
        <dbReference type="ARBA" id="ARBA00022475"/>
    </source>
</evidence>
<name>A0A1F6N911_9BACT</name>
<evidence type="ECO:0000256" key="9">
    <source>
        <dbReference type="ARBA" id="ARBA00023136"/>
    </source>
</evidence>
<keyword evidence="6 13" id="KW-0375">Hydrogen ion transport</keyword>
<dbReference type="AlphaFoldDB" id="A0A1F6N911"/>
<protein>
    <recommendedName>
        <fullName evidence="13">ATP synthase subunit b</fullName>
    </recommendedName>
    <alternativeName>
        <fullName evidence="13">ATP synthase F(0) sector subunit b</fullName>
    </alternativeName>
    <alternativeName>
        <fullName evidence="13">ATPase subunit I</fullName>
    </alternativeName>
    <alternativeName>
        <fullName evidence="13">F-type ATPase subunit b</fullName>
        <shortName evidence="13">F-ATPase subunit b</shortName>
    </alternativeName>
</protein>
<dbReference type="EMBL" id="MFQK01000050">
    <property type="protein sequence ID" value="OGH80402.1"/>
    <property type="molecule type" value="Genomic_DNA"/>
</dbReference>
<dbReference type="NCBIfam" id="TIGR01144">
    <property type="entry name" value="ATP_synt_b"/>
    <property type="match status" value="1"/>
</dbReference>
<dbReference type="SUPFAM" id="SSF81573">
    <property type="entry name" value="F1F0 ATP synthase subunit B, membrane domain"/>
    <property type="match status" value="1"/>
</dbReference>
<evidence type="ECO:0000256" key="2">
    <source>
        <dbReference type="ARBA" id="ARBA00022448"/>
    </source>
</evidence>
<keyword evidence="8 13" id="KW-0406">Ion transport</keyword>
<keyword evidence="4 13" id="KW-0138">CF(0)</keyword>
<sequence length="185" mass="20880">MKIIETVHASEEVQTVETAAEGGVLASLGINGTLFAAQLFNFTLVATILWFLILKPLSKKLTDRQKMIDDSIKNSKKIEENLAKSEEKFQEKINQAKVESNKIVERAGEEAGKAAEAVKTKAKQEIETLIDQAKKNIRHEREEMKMEIKKETAAMIVLALEKILSEKITDKKDKELIDEMVKKIQ</sequence>
<dbReference type="CDD" id="cd06503">
    <property type="entry name" value="ATP-synt_Fo_b"/>
    <property type="match status" value="1"/>
</dbReference>
<evidence type="ECO:0000256" key="4">
    <source>
        <dbReference type="ARBA" id="ARBA00022547"/>
    </source>
</evidence>
<dbReference type="InterPro" id="IPR002146">
    <property type="entry name" value="ATP_synth_b/b'su_bac/chlpt"/>
</dbReference>
<reference evidence="16 17" key="1">
    <citation type="journal article" date="2016" name="Nat. Commun.">
        <title>Thousands of microbial genomes shed light on interconnected biogeochemical processes in an aquifer system.</title>
        <authorList>
            <person name="Anantharaman K."/>
            <person name="Brown C.T."/>
            <person name="Hug L.A."/>
            <person name="Sharon I."/>
            <person name="Castelle C.J."/>
            <person name="Probst A.J."/>
            <person name="Thomas B.C."/>
            <person name="Singh A."/>
            <person name="Wilkins M.J."/>
            <person name="Karaoz U."/>
            <person name="Brodie E.L."/>
            <person name="Williams K.H."/>
            <person name="Hubbard S.S."/>
            <person name="Banfield J.F."/>
        </authorList>
    </citation>
    <scope>NUCLEOTIDE SEQUENCE [LARGE SCALE GENOMIC DNA]</scope>
</reference>
<comment type="subcellular location">
    <subcellularLocation>
        <location evidence="13">Cell membrane</location>
        <topology evidence="13">Single-pass membrane protein</topology>
    </subcellularLocation>
    <subcellularLocation>
        <location evidence="12">Endomembrane system</location>
        <topology evidence="12">Single-pass membrane protein</topology>
    </subcellularLocation>
</comment>
<comment type="function">
    <text evidence="13">Component of the F(0) channel, it forms part of the peripheral stalk, linking F(1) to F(0).</text>
</comment>
<organism evidence="16 17">
    <name type="scientific">Candidatus Magasanikbacteria bacterium RIFCSPLOWO2_02_FULL_44_11</name>
    <dbReference type="NCBI Taxonomy" id="1798689"/>
    <lineage>
        <taxon>Bacteria</taxon>
        <taxon>Candidatus Magasanikiibacteriota</taxon>
    </lineage>
</organism>
<evidence type="ECO:0000256" key="5">
    <source>
        <dbReference type="ARBA" id="ARBA00022692"/>
    </source>
</evidence>
<feature type="transmembrane region" description="Helical" evidence="13">
    <location>
        <begin position="35"/>
        <end position="54"/>
    </location>
</feature>
<accession>A0A1F6N911</accession>
<keyword evidence="3 13" id="KW-1003">Cell membrane</keyword>
<evidence type="ECO:0000313" key="17">
    <source>
        <dbReference type="Proteomes" id="UP000178726"/>
    </source>
</evidence>
<evidence type="ECO:0000256" key="13">
    <source>
        <dbReference type="HAMAP-Rule" id="MF_01398"/>
    </source>
</evidence>
<dbReference type="InterPro" id="IPR028987">
    <property type="entry name" value="ATP_synth_B-like_membr_sf"/>
</dbReference>
<feature type="coiled-coil region" evidence="15">
    <location>
        <begin position="123"/>
        <end position="154"/>
    </location>
</feature>
<evidence type="ECO:0000256" key="14">
    <source>
        <dbReference type="RuleBase" id="RU003848"/>
    </source>
</evidence>
<comment type="caution">
    <text evidence="16">The sequence shown here is derived from an EMBL/GenBank/DDBJ whole genome shotgun (WGS) entry which is preliminary data.</text>
</comment>
<comment type="similarity">
    <text evidence="1 13 14">Belongs to the ATPase B chain family.</text>
</comment>
<comment type="subunit">
    <text evidence="13">F-type ATPases have 2 components, F(1) - the catalytic core - and F(0) - the membrane proton channel. F(1) has five subunits: alpha(3), beta(3), gamma(1), delta(1), epsilon(1). F(0) has three main subunits: a(1), b(2) and c(10-14). The alpha and beta chains form an alternating ring which encloses part of the gamma chain. F(1) is attached to F(0) by a central stalk formed by the gamma and epsilon chains, while a peripheral stalk is formed by the delta and b chains.</text>
</comment>
<evidence type="ECO:0000256" key="11">
    <source>
        <dbReference type="ARBA" id="ARBA00025198"/>
    </source>
</evidence>
<evidence type="ECO:0000256" key="8">
    <source>
        <dbReference type="ARBA" id="ARBA00023065"/>
    </source>
</evidence>
<dbReference type="GO" id="GO:0012505">
    <property type="term" value="C:endomembrane system"/>
    <property type="evidence" value="ECO:0007669"/>
    <property type="project" value="UniProtKB-SubCell"/>
</dbReference>
<evidence type="ECO:0000256" key="7">
    <source>
        <dbReference type="ARBA" id="ARBA00022989"/>
    </source>
</evidence>
<dbReference type="Proteomes" id="UP000178726">
    <property type="component" value="Unassembled WGS sequence"/>
</dbReference>
<evidence type="ECO:0000313" key="16">
    <source>
        <dbReference type="EMBL" id="OGH80402.1"/>
    </source>
</evidence>
<dbReference type="InterPro" id="IPR005864">
    <property type="entry name" value="ATP_synth_F0_bsu_bac"/>
</dbReference>
<comment type="function">
    <text evidence="11 13">F(1)F(0) ATP synthase produces ATP from ADP in the presence of a proton or sodium gradient. F-type ATPases consist of two structural domains, F(1) containing the extramembraneous catalytic core and F(0) containing the membrane proton channel, linked together by a central stalk and a peripheral stalk. During catalysis, ATP synthesis in the catalytic domain of F(1) is coupled via a rotary mechanism of the central stalk subunits to proton translocation.</text>
</comment>
<keyword evidence="5 13" id="KW-0812">Transmembrane</keyword>
<dbReference type="GO" id="GO:0046933">
    <property type="term" value="F:proton-transporting ATP synthase activity, rotational mechanism"/>
    <property type="evidence" value="ECO:0007669"/>
    <property type="project" value="UniProtKB-UniRule"/>
</dbReference>
<proteinExistence type="inferred from homology"/>
<keyword evidence="7 13" id="KW-1133">Transmembrane helix</keyword>
<keyword evidence="9 13" id="KW-0472">Membrane</keyword>
<evidence type="ECO:0000256" key="10">
    <source>
        <dbReference type="ARBA" id="ARBA00023310"/>
    </source>
</evidence>
<dbReference type="InterPro" id="IPR050059">
    <property type="entry name" value="ATP_synthase_B_chain"/>
</dbReference>
<dbReference type="PANTHER" id="PTHR33445">
    <property type="entry name" value="ATP SYNTHASE SUBUNIT B', CHLOROPLASTIC"/>
    <property type="match status" value="1"/>
</dbReference>
<evidence type="ECO:0000256" key="12">
    <source>
        <dbReference type="ARBA" id="ARBA00037847"/>
    </source>
</evidence>
<keyword evidence="10 13" id="KW-0066">ATP synthesis</keyword>
<dbReference type="GO" id="GO:0045259">
    <property type="term" value="C:proton-transporting ATP synthase complex"/>
    <property type="evidence" value="ECO:0007669"/>
    <property type="project" value="UniProtKB-KW"/>
</dbReference>
<dbReference type="Gene3D" id="6.10.250.1580">
    <property type="match status" value="1"/>
</dbReference>
<dbReference type="PANTHER" id="PTHR33445:SF1">
    <property type="entry name" value="ATP SYNTHASE SUBUNIT B"/>
    <property type="match status" value="1"/>
</dbReference>
<evidence type="ECO:0000256" key="1">
    <source>
        <dbReference type="ARBA" id="ARBA00005513"/>
    </source>
</evidence>
<dbReference type="STRING" id="1798689.A3I29_00970"/>
<keyword evidence="2 13" id="KW-0813">Transport</keyword>
<dbReference type="HAMAP" id="MF_01398">
    <property type="entry name" value="ATP_synth_b_bprime"/>
    <property type="match status" value="1"/>
</dbReference>
<dbReference type="GO" id="GO:0046961">
    <property type="term" value="F:proton-transporting ATPase activity, rotational mechanism"/>
    <property type="evidence" value="ECO:0007669"/>
    <property type="project" value="TreeGrafter"/>
</dbReference>
<feature type="coiled-coil region" evidence="15">
    <location>
        <begin position="68"/>
        <end position="99"/>
    </location>
</feature>
<gene>
    <name evidence="13" type="primary">atpF</name>
    <name evidence="16" type="ORF">A3I29_00970</name>
</gene>
<keyword evidence="15" id="KW-0175">Coiled coil</keyword>
<evidence type="ECO:0000256" key="15">
    <source>
        <dbReference type="SAM" id="Coils"/>
    </source>
</evidence>
<dbReference type="Pfam" id="PF00430">
    <property type="entry name" value="ATP-synt_B"/>
    <property type="match status" value="1"/>
</dbReference>